<dbReference type="Proteomes" id="UP000679725">
    <property type="component" value="Unassembled WGS sequence"/>
</dbReference>
<feature type="transmembrane region" description="Helical" evidence="1">
    <location>
        <begin position="42"/>
        <end position="68"/>
    </location>
</feature>
<proteinExistence type="predicted"/>
<dbReference type="Pfam" id="PF06580">
    <property type="entry name" value="His_kinase"/>
    <property type="match status" value="1"/>
</dbReference>
<feature type="transmembrane region" description="Helical" evidence="1">
    <location>
        <begin position="12"/>
        <end position="30"/>
    </location>
</feature>
<keyword evidence="1" id="KW-1133">Transmembrane helix</keyword>
<dbReference type="PANTHER" id="PTHR34220">
    <property type="entry name" value="SENSOR HISTIDINE KINASE YPDA"/>
    <property type="match status" value="1"/>
</dbReference>
<keyword evidence="1" id="KW-0812">Transmembrane</keyword>
<protein>
    <recommendedName>
        <fullName evidence="2">Signal transduction histidine kinase internal region domain-containing protein</fullName>
    </recommendedName>
</protein>
<keyword evidence="1" id="KW-0472">Membrane</keyword>
<accession>A0ABM8UPP8</accession>
<dbReference type="InterPro" id="IPR050640">
    <property type="entry name" value="Bact_2-comp_sensor_kinase"/>
</dbReference>
<comment type="caution">
    <text evidence="3">The sequence shown here is derived from an EMBL/GenBank/DDBJ whole genome shotgun (WGS) entry which is preliminary data.</text>
</comment>
<evidence type="ECO:0000259" key="2">
    <source>
        <dbReference type="Pfam" id="PF06580"/>
    </source>
</evidence>
<sequence length="348" mass="40064">MKPQFFSKYEWWYHLAMMPVLFAVGNYYFIGPSYFTDLNSFLIGTLIVTILYWISIITLTIIVRWVIARYPHFDQTVRRLSVMILIVGSVTMTLAVFDVWIYSIMPGIQVAFAWENIWPIMILGGFFDVFLVAMLGLFYSLEQWKKNQAESEKLERLALQHQFDSLKGQVNPHFLFNSLNTLSSLIGEDQDKAENFVEDLAKIYRYTLQAAKTELVTLQAEIGFMRTYHRLLSVRYGESLQLQLPENVPADLHIPPLSLQILIDNSIKYNIMSALKPLKISIHISHHRISVQNNIQAKIRPMGTNQGGLTELKAKYAPVSDRQISIEQDINHYAVSLPLLTAPYRVNA</sequence>
<dbReference type="PANTHER" id="PTHR34220:SF7">
    <property type="entry name" value="SENSOR HISTIDINE KINASE YPDA"/>
    <property type="match status" value="1"/>
</dbReference>
<feature type="transmembrane region" description="Helical" evidence="1">
    <location>
        <begin position="80"/>
        <end position="105"/>
    </location>
</feature>
<reference evidence="3 4" key="1">
    <citation type="submission" date="2021-04" db="EMBL/GenBank/DDBJ databases">
        <authorList>
            <person name="Rodrigo-Torres L."/>
            <person name="Arahal R. D."/>
            <person name="Lucena T."/>
        </authorList>
    </citation>
    <scope>NUCLEOTIDE SEQUENCE [LARGE SCALE GENOMIC DNA]</scope>
    <source>
        <strain evidence="3 4">CECT 9623</strain>
    </source>
</reference>
<organism evidence="3 4">
    <name type="scientific">Dyadobacter linearis</name>
    <dbReference type="NCBI Taxonomy" id="2823330"/>
    <lineage>
        <taxon>Bacteria</taxon>
        <taxon>Pseudomonadati</taxon>
        <taxon>Bacteroidota</taxon>
        <taxon>Cytophagia</taxon>
        <taxon>Cytophagales</taxon>
        <taxon>Spirosomataceae</taxon>
        <taxon>Dyadobacter</taxon>
    </lineage>
</organism>
<dbReference type="EMBL" id="CAJRAU010000002">
    <property type="protein sequence ID" value="CAG5069357.1"/>
    <property type="molecule type" value="Genomic_DNA"/>
</dbReference>
<evidence type="ECO:0000313" key="4">
    <source>
        <dbReference type="Proteomes" id="UP000679725"/>
    </source>
</evidence>
<feature type="domain" description="Signal transduction histidine kinase internal region" evidence="2">
    <location>
        <begin position="162"/>
        <end position="240"/>
    </location>
</feature>
<keyword evidence="4" id="KW-1185">Reference proteome</keyword>
<dbReference type="RefSeq" id="WP_229254611.1">
    <property type="nucleotide sequence ID" value="NZ_CAJRAU010000002.1"/>
</dbReference>
<dbReference type="InterPro" id="IPR010559">
    <property type="entry name" value="Sig_transdc_His_kin_internal"/>
</dbReference>
<gene>
    <name evidence="3" type="ORF">DYBT9623_02093</name>
</gene>
<evidence type="ECO:0000313" key="3">
    <source>
        <dbReference type="EMBL" id="CAG5069357.1"/>
    </source>
</evidence>
<name>A0ABM8UPP8_9BACT</name>
<feature type="transmembrane region" description="Helical" evidence="1">
    <location>
        <begin position="117"/>
        <end position="139"/>
    </location>
</feature>
<evidence type="ECO:0000256" key="1">
    <source>
        <dbReference type="SAM" id="Phobius"/>
    </source>
</evidence>